<dbReference type="OrthoDB" id="9776281at2"/>
<dbReference type="Pfam" id="PF02696">
    <property type="entry name" value="SelO"/>
    <property type="match status" value="1"/>
</dbReference>
<dbReference type="HAMAP" id="MF_00692">
    <property type="entry name" value="SelO"/>
    <property type="match status" value="1"/>
</dbReference>
<comment type="cofactor">
    <cofactor evidence="8">
        <name>Mg(2+)</name>
        <dbReference type="ChEBI" id="CHEBI:18420"/>
    </cofactor>
    <cofactor evidence="8">
        <name>Mn(2+)</name>
        <dbReference type="ChEBI" id="CHEBI:29035"/>
    </cofactor>
</comment>
<keyword evidence="5 8" id="KW-0547">Nucleotide-binding</keyword>
<dbReference type="GO" id="GO:0070733">
    <property type="term" value="F:AMPylase activity"/>
    <property type="evidence" value="ECO:0007669"/>
    <property type="project" value="UniProtKB-EC"/>
</dbReference>
<dbReference type="PANTHER" id="PTHR32057">
    <property type="entry name" value="PROTEIN ADENYLYLTRANSFERASE SELO, MITOCHONDRIAL"/>
    <property type="match status" value="1"/>
</dbReference>
<keyword evidence="4 8" id="KW-0479">Metal-binding</keyword>
<comment type="function">
    <text evidence="8">Nucleotidyltransferase involved in the post-translational modification of proteins. It can catalyze the addition of adenosine monophosphate (AMP) or uridine monophosphate (UMP) to a protein, resulting in modifications known as AMPylation and UMPylation.</text>
</comment>
<feature type="binding site" evidence="8">
    <location>
        <position position="109"/>
    </location>
    <ligand>
        <name>ATP</name>
        <dbReference type="ChEBI" id="CHEBI:30616"/>
    </ligand>
</feature>
<evidence type="ECO:0000313" key="10">
    <source>
        <dbReference type="Proteomes" id="UP000249799"/>
    </source>
</evidence>
<evidence type="ECO:0000256" key="4">
    <source>
        <dbReference type="ARBA" id="ARBA00022723"/>
    </source>
</evidence>
<dbReference type="KEGG" id="bsed:DN745_05650"/>
<evidence type="ECO:0000256" key="3">
    <source>
        <dbReference type="ARBA" id="ARBA00022695"/>
    </source>
</evidence>
<keyword evidence="8" id="KW-0464">Manganese</keyword>
<feature type="binding site" evidence="8">
    <location>
        <position position="122"/>
    </location>
    <ligand>
        <name>ATP</name>
        <dbReference type="ChEBI" id="CHEBI:30616"/>
    </ligand>
</feature>
<accession>A0A2Z4FIV5</accession>
<feature type="binding site" evidence="8">
    <location>
        <position position="88"/>
    </location>
    <ligand>
        <name>ATP</name>
        <dbReference type="ChEBI" id="CHEBI:30616"/>
    </ligand>
</feature>
<keyword evidence="2 8" id="KW-0808">Transferase</keyword>
<feature type="binding site" evidence="8">
    <location>
        <position position="89"/>
    </location>
    <ligand>
        <name>ATP</name>
        <dbReference type="ChEBI" id="CHEBI:30616"/>
    </ligand>
</feature>
<dbReference type="GO" id="GO:0000287">
    <property type="term" value="F:magnesium ion binding"/>
    <property type="evidence" value="ECO:0007669"/>
    <property type="project" value="UniProtKB-UniRule"/>
</dbReference>
<evidence type="ECO:0000256" key="5">
    <source>
        <dbReference type="ARBA" id="ARBA00022741"/>
    </source>
</evidence>
<evidence type="ECO:0000313" key="9">
    <source>
        <dbReference type="EMBL" id="AWV88849.1"/>
    </source>
</evidence>
<comment type="catalytic activity">
    <reaction evidence="8">
        <text>L-threonyl-[protein] + ATP = 3-O-(5'-adenylyl)-L-threonyl-[protein] + diphosphate</text>
        <dbReference type="Rhea" id="RHEA:54292"/>
        <dbReference type="Rhea" id="RHEA-COMP:11060"/>
        <dbReference type="Rhea" id="RHEA-COMP:13847"/>
        <dbReference type="ChEBI" id="CHEBI:30013"/>
        <dbReference type="ChEBI" id="CHEBI:30616"/>
        <dbReference type="ChEBI" id="CHEBI:33019"/>
        <dbReference type="ChEBI" id="CHEBI:138113"/>
        <dbReference type="EC" id="2.7.7.108"/>
    </reaction>
</comment>
<protein>
    <recommendedName>
        <fullName evidence="8">Protein nucleotidyltransferase YdiU</fullName>
        <ecNumber evidence="8">2.7.7.-</ecNumber>
    </recommendedName>
    <alternativeName>
        <fullName evidence="8">Protein adenylyltransferase YdiU</fullName>
        <ecNumber evidence="8">2.7.7.108</ecNumber>
    </alternativeName>
    <alternativeName>
        <fullName evidence="8">Protein uridylyltransferase YdiU</fullName>
        <ecNumber evidence="8">2.7.7.-</ecNumber>
    </alternativeName>
</protein>
<dbReference type="PANTHER" id="PTHR32057:SF14">
    <property type="entry name" value="PROTEIN ADENYLYLTRANSFERASE SELO, MITOCHONDRIAL"/>
    <property type="match status" value="1"/>
</dbReference>
<dbReference type="InterPro" id="IPR003846">
    <property type="entry name" value="SelO"/>
</dbReference>
<dbReference type="GO" id="GO:0005524">
    <property type="term" value="F:ATP binding"/>
    <property type="evidence" value="ECO:0007669"/>
    <property type="project" value="UniProtKB-UniRule"/>
</dbReference>
<dbReference type="EMBL" id="CP030032">
    <property type="protein sequence ID" value="AWV88849.1"/>
    <property type="molecule type" value="Genomic_DNA"/>
</dbReference>
<dbReference type="Proteomes" id="UP000249799">
    <property type="component" value="Chromosome"/>
</dbReference>
<dbReference type="AlphaFoldDB" id="A0A2Z4FIV5"/>
<reference evidence="9 10" key="1">
    <citation type="submission" date="2018-06" db="EMBL/GenBank/DDBJ databases">
        <title>Lujinxingia sediminis gen. nov. sp. nov., a new facultative anaerobic member of the class Deltaproteobacteria, and proposal of Lujinxingaceae fam. nov.</title>
        <authorList>
            <person name="Guo L.-Y."/>
            <person name="Li C.-M."/>
            <person name="Wang S."/>
            <person name="Du Z.-J."/>
        </authorList>
    </citation>
    <scope>NUCLEOTIDE SEQUENCE [LARGE SCALE GENOMIC DNA]</scope>
    <source>
        <strain evidence="9 10">FA350</strain>
    </source>
</reference>
<comment type="catalytic activity">
    <reaction evidence="8">
        <text>L-seryl-[protein] + UTP = O-(5'-uridylyl)-L-seryl-[protein] + diphosphate</text>
        <dbReference type="Rhea" id="RHEA:64604"/>
        <dbReference type="Rhea" id="RHEA-COMP:9863"/>
        <dbReference type="Rhea" id="RHEA-COMP:16635"/>
        <dbReference type="ChEBI" id="CHEBI:29999"/>
        <dbReference type="ChEBI" id="CHEBI:33019"/>
        <dbReference type="ChEBI" id="CHEBI:46398"/>
        <dbReference type="ChEBI" id="CHEBI:156051"/>
    </reaction>
</comment>
<evidence type="ECO:0000256" key="6">
    <source>
        <dbReference type="ARBA" id="ARBA00022840"/>
    </source>
</evidence>
<feature type="binding site" evidence="8">
    <location>
        <position position="266"/>
    </location>
    <ligand>
        <name>ATP</name>
        <dbReference type="ChEBI" id="CHEBI:30616"/>
    </ligand>
</feature>
<dbReference type="NCBIfam" id="NF000658">
    <property type="entry name" value="PRK00029.1"/>
    <property type="match status" value="1"/>
</dbReference>
<sequence>MTLRFDNTYAALPERFYSRVNPEPVASPEVIRVNDALAEQLGFDVAWLKSDEGAAFAVGNKLLEGADPIATVYGGHQFGNWAGQLGDGRAVLLGELLDQDGERFDLQLKGSGRTPYSRGGDGRAPLGPVLREYVVSEAMQALAIPTSRALMAATTGESVRRRGVEPGGVIVRVAQSHIRIGTFQYFASQGDGDAIRTLAEYVLERHYPDLEVLHRVDGVLAEASLLALLRAVAERQSELVAKWQLVGFIHGVMNTDNMLLSGETIDYGPCAFMNEYDPATVYSSIDRQGRYAYGNQPRIAQWNVSRLAQALLGATEAGDAAWDAAQAVIDEMPEMFRVAYSRGMGRKLGLATLCETQNDEDWALIEDLLELMFETNSDYTLTFVRLTELLGEDAPDARAEALAKFGGLPSEFDAWVERWRARMTEEDGTDAERLASMRAENPVFIPRNHQVEAVIEAAVSRGDFAPFHQLVEVLARPFDYAPSDEAFARPPRDEERVEATFCGT</sequence>
<name>A0A2Z4FIV5_9DELT</name>
<proteinExistence type="inferred from homology"/>
<feature type="binding site" evidence="8">
    <location>
        <position position="172"/>
    </location>
    <ligand>
        <name>ATP</name>
        <dbReference type="ChEBI" id="CHEBI:30616"/>
    </ligand>
</feature>
<feature type="binding site" evidence="8">
    <location>
        <position position="121"/>
    </location>
    <ligand>
        <name>ATP</name>
        <dbReference type="ChEBI" id="CHEBI:30616"/>
    </ligand>
</feature>
<feature type="binding site" evidence="8">
    <location>
        <position position="257"/>
    </location>
    <ligand>
        <name>Mg(2+)</name>
        <dbReference type="ChEBI" id="CHEBI:18420"/>
    </ligand>
</feature>
<dbReference type="GO" id="GO:0030145">
    <property type="term" value="F:manganese ion binding"/>
    <property type="evidence" value="ECO:0007669"/>
    <property type="project" value="UniProtKB-UniRule"/>
</dbReference>
<dbReference type="EC" id="2.7.7.-" evidence="8"/>
<feature type="active site" description="Proton acceptor" evidence="8">
    <location>
        <position position="256"/>
    </location>
</feature>
<dbReference type="EC" id="2.7.7.108" evidence="8"/>
<evidence type="ECO:0000256" key="7">
    <source>
        <dbReference type="ARBA" id="ARBA00022842"/>
    </source>
</evidence>
<organism evidence="9 10">
    <name type="scientific">Bradymonas sediminis</name>
    <dbReference type="NCBI Taxonomy" id="1548548"/>
    <lineage>
        <taxon>Bacteria</taxon>
        <taxon>Deltaproteobacteria</taxon>
        <taxon>Bradymonadales</taxon>
        <taxon>Bradymonadaceae</taxon>
        <taxon>Bradymonas</taxon>
    </lineage>
</organism>
<feature type="binding site" evidence="8">
    <location>
        <position position="266"/>
    </location>
    <ligand>
        <name>Mg(2+)</name>
        <dbReference type="ChEBI" id="CHEBI:18420"/>
    </ligand>
</feature>
<evidence type="ECO:0000256" key="2">
    <source>
        <dbReference type="ARBA" id="ARBA00022679"/>
    </source>
</evidence>
<gene>
    <name evidence="8" type="primary">ydiU</name>
    <name evidence="8" type="synonym">selO</name>
    <name evidence="9" type="ORF">DN745_05650</name>
</gene>
<evidence type="ECO:0000256" key="8">
    <source>
        <dbReference type="HAMAP-Rule" id="MF_00692"/>
    </source>
</evidence>
<comment type="catalytic activity">
    <reaction evidence="8">
        <text>L-tyrosyl-[protein] + UTP = O-(5'-uridylyl)-L-tyrosyl-[protein] + diphosphate</text>
        <dbReference type="Rhea" id="RHEA:83887"/>
        <dbReference type="Rhea" id="RHEA-COMP:10136"/>
        <dbReference type="Rhea" id="RHEA-COMP:20238"/>
        <dbReference type="ChEBI" id="CHEBI:33019"/>
        <dbReference type="ChEBI" id="CHEBI:46398"/>
        <dbReference type="ChEBI" id="CHEBI:46858"/>
        <dbReference type="ChEBI" id="CHEBI:90602"/>
    </reaction>
</comment>
<keyword evidence="6 8" id="KW-0067">ATP-binding</keyword>
<keyword evidence="10" id="KW-1185">Reference proteome</keyword>
<evidence type="ECO:0000256" key="1">
    <source>
        <dbReference type="ARBA" id="ARBA00009747"/>
    </source>
</evidence>
<comment type="catalytic activity">
    <reaction evidence="8">
        <text>L-tyrosyl-[protein] + ATP = O-(5'-adenylyl)-L-tyrosyl-[protein] + diphosphate</text>
        <dbReference type="Rhea" id="RHEA:54288"/>
        <dbReference type="Rhea" id="RHEA-COMP:10136"/>
        <dbReference type="Rhea" id="RHEA-COMP:13846"/>
        <dbReference type="ChEBI" id="CHEBI:30616"/>
        <dbReference type="ChEBI" id="CHEBI:33019"/>
        <dbReference type="ChEBI" id="CHEBI:46858"/>
        <dbReference type="ChEBI" id="CHEBI:83624"/>
        <dbReference type="EC" id="2.7.7.108"/>
    </reaction>
</comment>
<comment type="similarity">
    <text evidence="1 8">Belongs to the SELO family.</text>
</comment>
<comment type="catalytic activity">
    <reaction evidence="8">
        <text>L-seryl-[protein] + ATP = 3-O-(5'-adenylyl)-L-seryl-[protein] + diphosphate</text>
        <dbReference type="Rhea" id="RHEA:58120"/>
        <dbReference type="Rhea" id="RHEA-COMP:9863"/>
        <dbReference type="Rhea" id="RHEA-COMP:15073"/>
        <dbReference type="ChEBI" id="CHEBI:29999"/>
        <dbReference type="ChEBI" id="CHEBI:30616"/>
        <dbReference type="ChEBI" id="CHEBI:33019"/>
        <dbReference type="ChEBI" id="CHEBI:142516"/>
        <dbReference type="EC" id="2.7.7.108"/>
    </reaction>
</comment>
<dbReference type="RefSeq" id="WP_111332887.1">
    <property type="nucleotide sequence ID" value="NZ_CP030032.1"/>
</dbReference>
<comment type="catalytic activity">
    <reaction evidence="8">
        <text>L-histidyl-[protein] + UTP = N(tele)-(5'-uridylyl)-L-histidyl-[protein] + diphosphate</text>
        <dbReference type="Rhea" id="RHEA:83891"/>
        <dbReference type="Rhea" id="RHEA-COMP:9745"/>
        <dbReference type="Rhea" id="RHEA-COMP:20239"/>
        <dbReference type="ChEBI" id="CHEBI:29979"/>
        <dbReference type="ChEBI" id="CHEBI:33019"/>
        <dbReference type="ChEBI" id="CHEBI:46398"/>
        <dbReference type="ChEBI" id="CHEBI:233474"/>
    </reaction>
</comment>
<feature type="binding site" evidence="8">
    <location>
        <position position="86"/>
    </location>
    <ligand>
        <name>ATP</name>
        <dbReference type="ChEBI" id="CHEBI:30616"/>
    </ligand>
</feature>
<keyword evidence="3 8" id="KW-0548">Nucleotidyltransferase</keyword>
<keyword evidence="7 8" id="KW-0460">Magnesium</keyword>
<feature type="binding site" evidence="8">
    <location>
        <position position="179"/>
    </location>
    <ligand>
        <name>ATP</name>
        <dbReference type="ChEBI" id="CHEBI:30616"/>
    </ligand>
</feature>